<evidence type="ECO:0000313" key="2">
    <source>
        <dbReference type="EMBL" id="AHE95435.1"/>
    </source>
</evidence>
<dbReference type="HOGENOM" id="CLU_1523155_0_0_0"/>
<evidence type="ECO:0000313" key="3">
    <source>
        <dbReference type="Proteomes" id="UP000018914"/>
    </source>
</evidence>
<dbReference type="RefSeq" id="WP_025305382.1">
    <property type="nucleotide sequence ID" value="NZ_CP007028.1"/>
</dbReference>
<dbReference type="OrthoDB" id="14213at2"/>
<proteinExistence type="predicted"/>
<dbReference type="Proteomes" id="UP000018914">
    <property type="component" value="Chromosome"/>
</dbReference>
<evidence type="ECO:0000256" key="1">
    <source>
        <dbReference type="SAM" id="Phobius"/>
    </source>
</evidence>
<protein>
    <submittedName>
        <fullName evidence="2">Uncharacterized protein</fullName>
    </submittedName>
</protein>
<sequence>MSDAGYLLIFASRLLEVFGFLMTLLFIFKGVALKHVFITAGLTASGILISLFGFVSGKISAIQSFAIESVFAGFILALGFYAFKEKREEKLRPPKPPPKGTRCPVCMGFVKEDYYCVAREGKDLYYFDEEEQLKRFLEDLSEYKRLRKLNIKSIEDVFVKGWDGWKRAEIYLSELK</sequence>
<name>W0DEV0_9AQUI</name>
<keyword evidence="3" id="KW-1185">Reference proteome</keyword>
<feature type="transmembrane region" description="Helical" evidence="1">
    <location>
        <begin position="35"/>
        <end position="55"/>
    </location>
</feature>
<dbReference type="STRING" id="75906.THERU_00805"/>
<feature type="transmembrane region" description="Helical" evidence="1">
    <location>
        <begin position="6"/>
        <end position="28"/>
    </location>
</feature>
<organism evidence="3">
    <name type="scientific">Thermocrinis ruber</name>
    <dbReference type="NCBI Taxonomy" id="75906"/>
    <lineage>
        <taxon>Bacteria</taxon>
        <taxon>Pseudomonadati</taxon>
        <taxon>Aquificota</taxon>
        <taxon>Aquificia</taxon>
        <taxon>Aquificales</taxon>
        <taxon>Aquificaceae</taxon>
        <taxon>Thermocrinis</taxon>
    </lineage>
</organism>
<feature type="transmembrane region" description="Helical" evidence="1">
    <location>
        <begin position="61"/>
        <end position="83"/>
    </location>
</feature>
<dbReference type="AlphaFoldDB" id="W0DEV0"/>
<gene>
    <name evidence="2" type="ORF">THERU_00805</name>
</gene>
<reference evidence="2 3" key="1">
    <citation type="submission" date="2013-12" db="EMBL/GenBank/DDBJ databases">
        <authorList>
            <consortium name="DOE Joint Genome Institute"/>
            <person name="Eisen J."/>
            <person name="Huntemann M."/>
            <person name="Han J."/>
            <person name="Chen A."/>
            <person name="Kyrpides N."/>
            <person name="Mavromatis K."/>
            <person name="Markowitz V."/>
            <person name="Palaniappan K."/>
            <person name="Ivanova N."/>
            <person name="Schaumberg A."/>
            <person name="Pati A."/>
            <person name="Liolios K."/>
            <person name="Nordberg H.P."/>
            <person name="Cantor M.N."/>
            <person name="Hua S.X."/>
            <person name="Woyke T."/>
        </authorList>
    </citation>
    <scope>NUCLEOTIDE SEQUENCE [LARGE SCALE GENOMIC DNA]</scope>
    <source>
        <strain evidence="2 3">DSM 23557</strain>
    </source>
</reference>
<keyword evidence="1" id="KW-0472">Membrane</keyword>
<dbReference type="KEGG" id="trd:THERU_00805"/>
<accession>W0DEV0</accession>
<keyword evidence="1" id="KW-0812">Transmembrane</keyword>
<keyword evidence="1" id="KW-1133">Transmembrane helix</keyword>
<dbReference type="EMBL" id="CP007028">
    <property type="protein sequence ID" value="AHE95435.1"/>
    <property type="molecule type" value="Genomic_DNA"/>
</dbReference>